<keyword evidence="5 6" id="KW-0472">Membrane</keyword>
<dbReference type="InterPro" id="IPR000515">
    <property type="entry name" value="MetI-like"/>
</dbReference>
<gene>
    <name evidence="9" type="primary">pstC</name>
    <name evidence="9" type="ORF">FZD51_20585</name>
</gene>
<evidence type="ECO:0000256" key="1">
    <source>
        <dbReference type="ARBA" id="ARBA00004141"/>
    </source>
</evidence>
<dbReference type="RefSeq" id="WP_148976474.1">
    <property type="nucleotide sequence ID" value="NZ_VTER01000012.1"/>
</dbReference>
<dbReference type="PANTHER" id="PTHR42727">
    <property type="entry name" value="PHOSPHATE TRANSPORT SYSTEM PERMEASE PROTEIN"/>
    <property type="match status" value="1"/>
</dbReference>
<feature type="transmembrane region" description="Helical" evidence="6">
    <location>
        <begin position="291"/>
        <end position="313"/>
    </location>
</feature>
<evidence type="ECO:0000256" key="5">
    <source>
        <dbReference type="ARBA" id="ARBA00023136"/>
    </source>
</evidence>
<dbReference type="AlphaFoldDB" id="A0A5D4R2M6"/>
<keyword evidence="2 6" id="KW-0813">Transport</keyword>
<dbReference type="Proteomes" id="UP000322139">
    <property type="component" value="Unassembled WGS sequence"/>
</dbReference>
<evidence type="ECO:0000256" key="6">
    <source>
        <dbReference type="RuleBase" id="RU363032"/>
    </source>
</evidence>
<comment type="subcellular location">
    <subcellularLocation>
        <location evidence="6">Cell membrane</location>
        <topology evidence="6">Multi-pass membrane protein</topology>
    </subcellularLocation>
    <subcellularLocation>
        <location evidence="1">Membrane</location>
        <topology evidence="1">Multi-pass membrane protein</topology>
    </subcellularLocation>
</comment>
<dbReference type="GO" id="GO:0005886">
    <property type="term" value="C:plasma membrane"/>
    <property type="evidence" value="ECO:0007669"/>
    <property type="project" value="UniProtKB-SubCell"/>
</dbReference>
<feature type="transmembrane region" description="Helical" evidence="6">
    <location>
        <begin position="177"/>
        <end position="195"/>
    </location>
</feature>
<dbReference type="CDD" id="cd06261">
    <property type="entry name" value="TM_PBP2"/>
    <property type="match status" value="1"/>
</dbReference>
<feature type="transmembrane region" description="Helical" evidence="6">
    <location>
        <begin position="141"/>
        <end position="165"/>
    </location>
</feature>
<evidence type="ECO:0000313" key="10">
    <source>
        <dbReference type="Proteomes" id="UP000322139"/>
    </source>
</evidence>
<evidence type="ECO:0000256" key="3">
    <source>
        <dbReference type="ARBA" id="ARBA00022692"/>
    </source>
</evidence>
<dbReference type="GO" id="GO:0005315">
    <property type="term" value="F:phosphate transmembrane transporter activity"/>
    <property type="evidence" value="ECO:0007669"/>
    <property type="project" value="InterPro"/>
</dbReference>
<comment type="function">
    <text evidence="7">Part of the binding-protein-dependent transport system for phosphate; probably responsible for the translocation of the substrate across the membrane.</text>
</comment>
<sequence length="324" mass="35132">MRMKGVFILALLKSSDTFSVQEMIQEKKQKKNAGNFIEKLVPWLLLLTAAVSVLTTIGIVMTLIVETFIFFDKVSIGEFLTAQKWYPFSESQGSYGILPLVSGTLKVTAIAVIVAVPIGLASAIFLSEYASDRTRRIIKPVLEVLAGIPTIVYGFFALTFVTPILRDVIPSLEIFNALSPGIVIGIMITPMIASLSEDSMSSVPRAMREGALAMGSTKLEVAFKVVLPAALSGIVASVVLAVSRAIGETMIVAVAGGSTPNLSWDVTNSIQTMTAYIVQVSQGDAGYGTTIYYSIYAVGFTLFLFTLVMNLFAQFISRRFREEY</sequence>
<feature type="transmembrane region" description="Helical" evidence="6">
    <location>
        <begin position="107"/>
        <end position="129"/>
    </location>
</feature>
<dbReference type="InterPro" id="IPR035906">
    <property type="entry name" value="MetI-like_sf"/>
</dbReference>
<accession>A0A5D4R2M6</accession>
<feature type="domain" description="ABC transmembrane type-1" evidence="8">
    <location>
        <begin position="101"/>
        <end position="313"/>
    </location>
</feature>
<keyword evidence="3 6" id="KW-0812">Transmembrane</keyword>
<dbReference type="GO" id="GO:0006817">
    <property type="term" value="P:phosphate ion transport"/>
    <property type="evidence" value="ECO:0007669"/>
    <property type="project" value="UniProtKB-KW"/>
</dbReference>
<feature type="transmembrane region" description="Helical" evidence="6">
    <location>
        <begin position="221"/>
        <end position="242"/>
    </location>
</feature>
<keyword evidence="4 6" id="KW-1133">Transmembrane helix</keyword>
<organism evidence="9 10">
    <name type="scientific">Bacillus infantis</name>
    <dbReference type="NCBI Taxonomy" id="324767"/>
    <lineage>
        <taxon>Bacteria</taxon>
        <taxon>Bacillati</taxon>
        <taxon>Bacillota</taxon>
        <taxon>Bacilli</taxon>
        <taxon>Bacillales</taxon>
        <taxon>Bacillaceae</taxon>
        <taxon>Bacillus</taxon>
    </lineage>
</organism>
<evidence type="ECO:0000256" key="4">
    <source>
        <dbReference type="ARBA" id="ARBA00022989"/>
    </source>
</evidence>
<dbReference type="NCBIfam" id="TIGR02138">
    <property type="entry name" value="phosphate_pstC"/>
    <property type="match status" value="1"/>
</dbReference>
<evidence type="ECO:0000256" key="7">
    <source>
        <dbReference type="RuleBase" id="RU363054"/>
    </source>
</evidence>
<keyword evidence="7" id="KW-1003">Cell membrane</keyword>
<evidence type="ECO:0000256" key="2">
    <source>
        <dbReference type="ARBA" id="ARBA00022448"/>
    </source>
</evidence>
<dbReference type="PROSITE" id="PS50928">
    <property type="entry name" value="ABC_TM1"/>
    <property type="match status" value="1"/>
</dbReference>
<dbReference type="SUPFAM" id="SSF161098">
    <property type="entry name" value="MetI-like"/>
    <property type="match status" value="1"/>
</dbReference>
<evidence type="ECO:0000313" key="9">
    <source>
        <dbReference type="EMBL" id="TYS44274.1"/>
    </source>
</evidence>
<keyword evidence="7" id="KW-0592">Phosphate transport</keyword>
<reference evidence="9 10" key="1">
    <citation type="submission" date="2019-08" db="EMBL/GenBank/DDBJ databases">
        <title>Bacillus genomes from the desert of Cuatro Cienegas, Coahuila.</title>
        <authorList>
            <person name="Olmedo-Alvarez G."/>
        </authorList>
    </citation>
    <scope>NUCLEOTIDE SEQUENCE [LARGE SCALE GENOMIC DNA]</scope>
    <source>
        <strain evidence="9 10">CH446_14T</strain>
    </source>
</reference>
<proteinExistence type="inferred from homology"/>
<dbReference type="EMBL" id="VTER01000012">
    <property type="protein sequence ID" value="TYS44274.1"/>
    <property type="molecule type" value="Genomic_DNA"/>
</dbReference>
<dbReference type="Gene3D" id="1.10.3720.10">
    <property type="entry name" value="MetI-like"/>
    <property type="match status" value="1"/>
</dbReference>
<name>A0A5D4R2M6_9BACI</name>
<feature type="transmembrane region" description="Helical" evidence="6">
    <location>
        <begin position="41"/>
        <end position="65"/>
    </location>
</feature>
<evidence type="ECO:0000259" key="8">
    <source>
        <dbReference type="PROSITE" id="PS50928"/>
    </source>
</evidence>
<protein>
    <recommendedName>
        <fullName evidence="7">Phosphate transport system permease protein</fullName>
    </recommendedName>
</protein>
<dbReference type="Pfam" id="PF00528">
    <property type="entry name" value="BPD_transp_1"/>
    <property type="match status" value="1"/>
</dbReference>
<comment type="caution">
    <text evidence="9">The sequence shown here is derived from an EMBL/GenBank/DDBJ whole genome shotgun (WGS) entry which is preliminary data.</text>
</comment>
<comment type="similarity">
    <text evidence="7">Belongs to the binding-protein-dependent transport system permease family. CysTW subfamily.</text>
</comment>
<dbReference type="PANTHER" id="PTHR42727:SF1">
    <property type="entry name" value="PHOSPHATE TRANSPORT SYSTEM PERMEASE"/>
    <property type="match status" value="1"/>
</dbReference>
<dbReference type="InterPro" id="IPR011864">
    <property type="entry name" value="Phosphate_PstC"/>
</dbReference>